<proteinExistence type="inferred from homology"/>
<dbReference type="InterPro" id="IPR020103">
    <property type="entry name" value="PsdUridine_synth_cat_dom_sf"/>
</dbReference>
<dbReference type="GO" id="GO:0160148">
    <property type="term" value="F:tRNA pseudouridine(55) synthase activity"/>
    <property type="evidence" value="ECO:0007669"/>
    <property type="project" value="UniProtKB-EC"/>
</dbReference>
<protein>
    <recommendedName>
        <fullName evidence="5">tRNA pseudouridine synthase B</fullName>
        <ecNumber evidence="5">5.4.99.25</ecNumber>
    </recommendedName>
    <alternativeName>
        <fullName evidence="5">tRNA pseudouridine(55) synthase</fullName>
        <shortName evidence="5">Psi55 synthase</shortName>
    </alternativeName>
    <alternativeName>
        <fullName evidence="5">tRNA pseudouridylate synthase</fullName>
    </alternativeName>
    <alternativeName>
        <fullName evidence="5">tRNA-uridine isomerase</fullName>
    </alternativeName>
</protein>
<feature type="domain" description="Pseudouridine synthase II N-terminal" evidence="6">
    <location>
        <begin position="29"/>
        <end position="180"/>
    </location>
</feature>
<evidence type="ECO:0000259" key="7">
    <source>
        <dbReference type="Pfam" id="PF16198"/>
    </source>
</evidence>
<evidence type="ECO:0000256" key="4">
    <source>
        <dbReference type="ARBA" id="ARBA00023235"/>
    </source>
</evidence>
<evidence type="ECO:0000256" key="3">
    <source>
        <dbReference type="ARBA" id="ARBA00022694"/>
    </source>
</evidence>
<dbReference type="PANTHER" id="PTHR13767:SF2">
    <property type="entry name" value="PSEUDOURIDYLATE SYNTHASE TRUB1"/>
    <property type="match status" value="1"/>
</dbReference>
<evidence type="ECO:0000256" key="1">
    <source>
        <dbReference type="ARBA" id="ARBA00000385"/>
    </source>
</evidence>
<dbReference type="EC" id="5.4.99.25" evidence="5"/>
<evidence type="ECO:0000313" key="8">
    <source>
        <dbReference type="EMBL" id="TCS82987.1"/>
    </source>
</evidence>
<dbReference type="Gene3D" id="3.30.2350.10">
    <property type="entry name" value="Pseudouridine synthase"/>
    <property type="match status" value="1"/>
</dbReference>
<feature type="active site" description="Nucleophile" evidence="5">
    <location>
        <position position="44"/>
    </location>
</feature>
<dbReference type="RefSeq" id="WP_243643788.1">
    <property type="nucleotide sequence ID" value="NZ_SMAB01000007.1"/>
</dbReference>
<comment type="function">
    <text evidence="5">Responsible for synthesis of pseudouridine from uracil-55 in the psi GC loop of transfer RNAs.</text>
</comment>
<gene>
    <name evidence="5" type="primary">truB</name>
    <name evidence="8" type="ORF">EDD72_10770</name>
</gene>
<keyword evidence="4 5" id="KW-0413">Isomerase</keyword>
<comment type="catalytic activity">
    <reaction evidence="1 5">
        <text>uridine(55) in tRNA = pseudouridine(55) in tRNA</text>
        <dbReference type="Rhea" id="RHEA:42532"/>
        <dbReference type="Rhea" id="RHEA-COMP:10101"/>
        <dbReference type="Rhea" id="RHEA-COMP:10102"/>
        <dbReference type="ChEBI" id="CHEBI:65314"/>
        <dbReference type="ChEBI" id="CHEBI:65315"/>
        <dbReference type="EC" id="5.4.99.25"/>
    </reaction>
</comment>
<name>A0A4R3KHN5_9BACI</name>
<dbReference type="FunFam" id="3.30.2350.10:FF:000011">
    <property type="entry name" value="tRNA pseudouridine synthase B"/>
    <property type="match status" value="1"/>
</dbReference>
<dbReference type="AlphaFoldDB" id="A0A4R3KHN5"/>
<dbReference type="Pfam" id="PF16198">
    <property type="entry name" value="TruB_C_2"/>
    <property type="match status" value="1"/>
</dbReference>
<dbReference type="HAMAP" id="MF_01080">
    <property type="entry name" value="TruB_bact"/>
    <property type="match status" value="1"/>
</dbReference>
<keyword evidence="9" id="KW-1185">Reference proteome</keyword>
<dbReference type="Pfam" id="PF01509">
    <property type="entry name" value="TruB_N"/>
    <property type="match status" value="1"/>
</dbReference>
<dbReference type="EMBL" id="SMAB01000007">
    <property type="protein sequence ID" value="TCS82987.1"/>
    <property type="molecule type" value="Genomic_DNA"/>
</dbReference>
<feature type="domain" description="tRNA pseudouridylate synthase B C-terminal" evidence="7">
    <location>
        <begin position="181"/>
        <end position="239"/>
    </location>
</feature>
<organism evidence="8 9">
    <name type="scientific">Tepidibacillus fermentans</name>
    <dbReference type="NCBI Taxonomy" id="1281767"/>
    <lineage>
        <taxon>Bacteria</taxon>
        <taxon>Bacillati</taxon>
        <taxon>Bacillota</taxon>
        <taxon>Bacilli</taxon>
        <taxon>Bacillales</taxon>
        <taxon>Bacillaceae</taxon>
        <taxon>Tepidibacillus</taxon>
    </lineage>
</organism>
<dbReference type="InterPro" id="IPR032819">
    <property type="entry name" value="TruB_C"/>
</dbReference>
<dbReference type="GO" id="GO:0003723">
    <property type="term" value="F:RNA binding"/>
    <property type="evidence" value="ECO:0007669"/>
    <property type="project" value="InterPro"/>
</dbReference>
<comment type="similarity">
    <text evidence="2 5">Belongs to the pseudouridine synthase TruB family. Type 1 subfamily.</text>
</comment>
<keyword evidence="3 5" id="KW-0819">tRNA processing</keyword>
<comment type="caution">
    <text evidence="8">The sequence shown here is derived from an EMBL/GenBank/DDBJ whole genome shotgun (WGS) entry which is preliminary data.</text>
</comment>
<dbReference type="GO" id="GO:0031119">
    <property type="term" value="P:tRNA pseudouridine synthesis"/>
    <property type="evidence" value="ECO:0007669"/>
    <property type="project" value="UniProtKB-UniRule"/>
</dbReference>
<sequence length="305" mass="34528">METNSRLDGVIPIFKPKGMTSHDVVAKLRRMLKIKRIGHTGTLDPDVTGVLPVCIGKATRIAEYIMDLPKSYQGQVTLGIATTTEDATGEVVEEKEVKDISKEQISHMLQSFIGEIEQIPPMYSSVKIDGQRLYQLARKGETVERKPRKVRIYQLDMIEYHPSKHPQIDFSVTCSKGTYVRTLCVDIGKKLGYPAHMSNLIRTKSGPFQLEETYTLEEIEQIVATQKLKQAIVPMSESLPHLPKVTIPEEEVEKKIYNGQRIELELSLSYEGLVRICDSEGNLVALYIKKKNEKIAKPKKVFKDD</sequence>
<dbReference type="CDD" id="cd02573">
    <property type="entry name" value="PseudoU_synth_EcTruB"/>
    <property type="match status" value="1"/>
</dbReference>
<evidence type="ECO:0000256" key="5">
    <source>
        <dbReference type="HAMAP-Rule" id="MF_01080"/>
    </source>
</evidence>
<evidence type="ECO:0000313" key="9">
    <source>
        <dbReference type="Proteomes" id="UP000295788"/>
    </source>
</evidence>
<dbReference type="SUPFAM" id="SSF55120">
    <property type="entry name" value="Pseudouridine synthase"/>
    <property type="match status" value="1"/>
</dbReference>
<evidence type="ECO:0000256" key="2">
    <source>
        <dbReference type="ARBA" id="ARBA00005642"/>
    </source>
</evidence>
<dbReference type="InterPro" id="IPR002501">
    <property type="entry name" value="PsdUridine_synth_N"/>
</dbReference>
<reference evidence="8 9" key="1">
    <citation type="submission" date="2019-03" db="EMBL/GenBank/DDBJ databases">
        <title>Genomic Encyclopedia of Type Strains, Phase IV (KMG-IV): sequencing the most valuable type-strain genomes for metagenomic binning, comparative biology and taxonomic classification.</title>
        <authorList>
            <person name="Goeker M."/>
        </authorList>
    </citation>
    <scope>NUCLEOTIDE SEQUENCE [LARGE SCALE GENOMIC DNA]</scope>
    <source>
        <strain evidence="8 9">DSM 23802</strain>
    </source>
</reference>
<dbReference type="InterPro" id="IPR014780">
    <property type="entry name" value="tRNA_psdUridine_synth_TruB"/>
</dbReference>
<dbReference type="Proteomes" id="UP000295788">
    <property type="component" value="Unassembled WGS sequence"/>
</dbReference>
<dbReference type="GO" id="GO:1990481">
    <property type="term" value="P:mRNA pseudouridine synthesis"/>
    <property type="evidence" value="ECO:0007669"/>
    <property type="project" value="TreeGrafter"/>
</dbReference>
<dbReference type="PANTHER" id="PTHR13767">
    <property type="entry name" value="TRNA-PSEUDOURIDINE SYNTHASE"/>
    <property type="match status" value="1"/>
</dbReference>
<dbReference type="NCBIfam" id="TIGR00431">
    <property type="entry name" value="TruB"/>
    <property type="match status" value="1"/>
</dbReference>
<evidence type="ECO:0000259" key="6">
    <source>
        <dbReference type="Pfam" id="PF01509"/>
    </source>
</evidence>
<accession>A0A4R3KHN5</accession>